<evidence type="ECO:0000313" key="2">
    <source>
        <dbReference type="EMBL" id="XDJ47174.1"/>
    </source>
</evidence>
<dbReference type="AlphaFoldDB" id="A0AB39CZ77"/>
<dbReference type="RefSeq" id="WP_368639710.1">
    <property type="nucleotide sequence ID" value="NZ_CP158254.1"/>
</dbReference>
<proteinExistence type="predicted"/>
<feature type="region of interest" description="Disordered" evidence="1">
    <location>
        <begin position="1"/>
        <end position="24"/>
    </location>
</feature>
<dbReference type="EMBL" id="CP158254">
    <property type="protein sequence ID" value="XDJ47174.1"/>
    <property type="molecule type" value="Genomic_DNA"/>
</dbReference>
<name>A0AB39CZ77_9BURK</name>
<feature type="compositionally biased region" description="Low complexity" evidence="1">
    <location>
        <begin position="13"/>
        <end position="24"/>
    </location>
</feature>
<gene>
    <name evidence="2" type="ORF">ABRZ04_12850</name>
</gene>
<protein>
    <submittedName>
        <fullName evidence="2">Uncharacterized protein</fullName>
    </submittedName>
</protein>
<sequence length="65" mass="7041">MAEAQSTHGRGDAAGAPQAADPVGADRSAFRKALAHWPLLAEMDHYLVWHRRAAPSRGDRPNVPQ</sequence>
<accession>A0AB39CZ77</accession>
<reference evidence="2" key="1">
    <citation type="submission" date="2024-05" db="EMBL/GenBank/DDBJ databases">
        <authorList>
            <person name="Luo Y.-C."/>
            <person name="Nicholds J."/>
            <person name="Mortimer T."/>
            <person name="Maboni G."/>
        </authorList>
    </citation>
    <scope>NUCLEOTIDE SEQUENCE</scope>
    <source>
        <strain evidence="2">151836</strain>
    </source>
</reference>
<evidence type="ECO:0000256" key="1">
    <source>
        <dbReference type="SAM" id="MobiDB-lite"/>
    </source>
</evidence>
<organism evidence="2">
    <name type="scientific">Castellaniella ginsengisoli</name>
    <dbReference type="NCBI Taxonomy" id="546114"/>
    <lineage>
        <taxon>Bacteria</taxon>
        <taxon>Pseudomonadati</taxon>
        <taxon>Pseudomonadota</taxon>
        <taxon>Betaproteobacteria</taxon>
        <taxon>Burkholderiales</taxon>
        <taxon>Alcaligenaceae</taxon>
        <taxon>Castellaniella</taxon>
    </lineage>
</organism>